<name>A0A381V1Z5_9ZZZZ</name>
<dbReference type="InterPro" id="IPR005794">
    <property type="entry name" value="Fmt"/>
</dbReference>
<dbReference type="InterPro" id="IPR044135">
    <property type="entry name" value="Met-tRNA-FMT_C"/>
</dbReference>
<dbReference type="AlphaFoldDB" id="A0A381V1Z5"/>
<organism evidence="7">
    <name type="scientific">marine metagenome</name>
    <dbReference type="NCBI Taxonomy" id="408172"/>
    <lineage>
        <taxon>unclassified sequences</taxon>
        <taxon>metagenomes</taxon>
        <taxon>ecological metagenomes</taxon>
    </lineage>
</organism>
<dbReference type="InterPro" id="IPR036477">
    <property type="entry name" value="Formyl_transf_N_sf"/>
</dbReference>
<keyword evidence="4" id="KW-0648">Protein biosynthesis</keyword>
<dbReference type="EC" id="2.1.2.9" evidence="2"/>
<dbReference type="InterPro" id="IPR041711">
    <property type="entry name" value="Met-tRNA-FMT_N"/>
</dbReference>
<dbReference type="HAMAP" id="MF_00182">
    <property type="entry name" value="Formyl_trans"/>
    <property type="match status" value="1"/>
</dbReference>
<evidence type="ECO:0000256" key="1">
    <source>
        <dbReference type="ARBA" id="ARBA00010699"/>
    </source>
</evidence>
<evidence type="ECO:0000259" key="5">
    <source>
        <dbReference type="Pfam" id="PF00551"/>
    </source>
</evidence>
<dbReference type="CDD" id="cd08704">
    <property type="entry name" value="Met_tRNA_FMT_C"/>
    <property type="match status" value="1"/>
</dbReference>
<dbReference type="PANTHER" id="PTHR11138:SF5">
    <property type="entry name" value="METHIONYL-TRNA FORMYLTRANSFERASE, MITOCHONDRIAL"/>
    <property type="match status" value="1"/>
</dbReference>
<dbReference type="CDD" id="cd08646">
    <property type="entry name" value="FMT_core_Met-tRNA-FMT_N"/>
    <property type="match status" value="1"/>
</dbReference>
<dbReference type="SUPFAM" id="SSF53328">
    <property type="entry name" value="Formyltransferase"/>
    <property type="match status" value="1"/>
</dbReference>
<keyword evidence="3" id="KW-0808">Transferase</keyword>
<sequence>MKIIFMGNSIIACPILNSLNNSIHDLIGVVSNSPKPAGRGRSSMYTPVGQLANELGLNFIPAKSLNDKVLIDTIRKLEADIFVVVAFRILPKIIFSLSKKGAINLHGSLLPKYRGAAPIQHSLLNGDKLTGVSTFLIDSNLDTGPIILQKDIPIEDQDTFDSISKKMSEEGIGIIFESLDLLDTIDFKPVPQIETEISHAPKISNKMFEIDWSDSATKINNKVRALSYGGAFTFINGKRIKIFKSKVDLNINTDLPGEISIVDKSKIIVCCGSQNLELLEIQIESKRRMSIEEWINGNQVNNGDLLG</sequence>
<dbReference type="GO" id="GO:0005829">
    <property type="term" value="C:cytosol"/>
    <property type="evidence" value="ECO:0007669"/>
    <property type="project" value="TreeGrafter"/>
</dbReference>
<dbReference type="Gene3D" id="3.40.50.12230">
    <property type="match status" value="1"/>
</dbReference>
<dbReference type="InterPro" id="IPR005793">
    <property type="entry name" value="Formyl_trans_C"/>
</dbReference>
<protein>
    <recommendedName>
        <fullName evidence="2">methionyl-tRNA formyltransferase</fullName>
        <ecNumber evidence="2">2.1.2.9</ecNumber>
    </recommendedName>
</protein>
<feature type="domain" description="Formyl transferase N-terminal" evidence="5">
    <location>
        <begin position="1"/>
        <end position="174"/>
    </location>
</feature>
<dbReference type="Pfam" id="PF02911">
    <property type="entry name" value="Formyl_trans_C"/>
    <property type="match status" value="1"/>
</dbReference>
<dbReference type="Pfam" id="PF00551">
    <property type="entry name" value="Formyl_trans_N"/>
    <property type="match status" value="1"/>
</dbReference>
<dbReference type="InterPro" id="IPR011034">
    <property type="entry name" value="Formyl_transferase-like_C_sf"/>
</dbReference>
<dbReference type="NCBIfam" id="TIGR00460">
    <property type="entry name" value="fmt"/>
    <property type="match status" value="1"/>
</dbReference>
<evidence type="ECO:0000259" key="6">
    <source>
        <dbReference type="Pfam" id="PF02911"/>
    </source>
</evidence>
<evidence type="ECO:0000256" key="3">
    <source>
        <dbReference type="ARBA" id="ARBA00022679"/>
    </source>
</evidence>
<accession>A0A381V1Z5</accession>
<evidence type="ECO:0000313" key="7">
    <source>
        <dbReference type="EMBL" id="SVA33868.1"/>
    </source>
</evidence>
<feature type="domain" description="Formyl transferase C-terminal" evidence="6">
    <location>
        <begin position="202"/>
        <end position="298"/>
    </location>
</feature>
<dbReference type="SUPFAM" id="SSF50486">
    <property type="entry name" value="FMT C-terminal domain-like"/>
    <property type="match status" value="1"/>
</dbReference>
<evidence type="ECO:0000256" key="2">
    <source>
        <dbReference type="ARBA" id="ARBA00012261"/>
    </source>
</evidence>
<dbReference type="PANTHER" id="PTHR11138">
    <property type="entry name" value="METHIONYL-TRNA FORMYLTRANSFERASE"/>
    <property type="match status" value="1"/>
</dbReference>
<evidence type="ECO:0000256" key="4">
    <source>
        <dbReference type="ARBA" id="ARBA00022917"/>
    </source>
</evidence>
<dbReference type="GO" id="GO:0004479">
    <property type="term" value="F:methionyl-tRNA formyltransferase activity"/>
    <property type="evidence" value="ECO:0007669"/>
    <property type="project" value="UniProtKB-EC"/>
</dbReference>
<proteinExistence type="inferred from homology"/>
<gene>
    <name evidence="7" type="ORF">METZ01_LOCUS86722</name>
</gene>
<dbReference type="InterPro" id="IPR002376">
    <property type="entry name" value="Formyl_transf_N"/>
</dbReference>
<reference evidence="7" key="1">
    <citation type="submission" date="2018-05" db="EMBL/GenBank/DDBJ databases">
        <authorList>
            <person name="Lanie J.A."/>
            <person name="Ng W.-L."/>
            <person name="Kazmierczak K.M."/>
            <person name="Andrzejewski T.M."/>
            <person name="Davidsen T.M."/>
            <person name="Wayne K.J."/>
            <person name="Tettelin H."/>
            <person name="Glass J.I."/>
            <person name="Rusch D."/>
            <person name="Podicherti R."/>
            <person name="Tsui H.-C.T."/>
            <person name="Winkler M.E."/>
        </authorList>
    </citation>
    <scope>NUCLEOTIDE SEQUENCE</scope>
</reference>
<dbReference type="EMBL" id="UINC01007534">
    <property type="protein sequence ID" value="SVA33868.1"/>
    <property type="molecule type" value="Genomic_DNA"/>
</dbReference>
<comment type="similarity">
    <text evidence="1">Belongs to the Fmt family.</text>
</comment>